<dbReference type="EMBL" id="JAVDXZ010000001">
    <property type="protein sequence ID" value="MDR7328499.1"/>
    <property type="molecule type" value="Genomic_DNA"/>
</dbReference>
<feature type="region of interest" description="Disordered" evidence="2">
    <location>
        <begin position="148"/>
        <end position="181"/>
    </location>
</feature>
<protein>
    <submittedName>
        <fullName evidence="3">Alkaline shock family protein YloU</fullName>
    </submittedName>
</protein>
<evidence type="ECO:0000313" key="4">
    <source>
        <dbReference type="Proteomes" id="UP001180840"/>
    </source>
</evidence>
<gene>
    <name evidence="3" type="ORF">J2S39_000175</name>
</gene>
<feature type="compositionally biased region" description="Pro residues" evidence="2">
    <location>
        <begin position="153"/>
        <end position="165"/>
    </location>
</feature>
<dbReference type="RefSeq" id="WP_290197344.1">
    <property type="nucleotide sequence ID" value="NZ_CP047654.1"/>
</dbReference>
<dbReference type="Pfam" id="PF03780">
    <property type="entry name" value="Asp23"/>
    <property type="match status" value="1"/>
</dbReference>
<comment type="similarity">
    <text evidence="1">Belongs to the asp23 family.</text>
</comment>
<organism evidence="3 4">
    <name type="scientific">Corynebacterium guangdongense</name>
    <dbReference type="NCBI Taxonomy" id="1783348"/>
    <lineage>
        <taxon>Bacteria</taxon>
        <taxon>Bacillati</taxon>
        <taxon>Actinomycetota</taxon>
        <taxon>Actinomycetes</taxon>
        <taxon>Mycobacteriales</taxon>
        <taxon>Corynebacteriaceae</taxon>
        <taxon>Corynebacterium</taxon>
    </lineage>
</organism>
<evidence type="ECO:0000256" key="2">
    <source>
        <dbReference type="SAM" id="MobiDB-lite"/>
    </source>
</evidence>
<accession>A0ABU1ZU91</accession>
<reference evidence="3" key="1">
    <citation type="submission" date="2023-07" db="EMBL/GenBank/DDBJ databases">
        <title>Sequencing the genomes of 1000 actinobacteria strains.</title>
        <authorList>
            <person name="Klenk H.-P."/>
        </authorList>
    </citation>
    <scope>NUCLEOTIDE SEQUENCE</scope>
    <source>
        <strain evidence="3">DSM 107476</strain>
    </source>
</reference>
<proteinExistence type="inferred from homology"/>
<evidence type="ECO:0000256" key="1">
    <source>
        <dbReference type="ARBA" id="ARBA00005721"/>
    </source>
</evidence>
<comment type="caution">
    <text evidence="3">The sequence shown here is derived from an EMBL/GenBank/DDBJ whole genome shotgun (WGS) entry which is preliminary data.</text>
</comment>
<dbReference type="Proteomes" id="UP001180840">
    <property type="component" value="Unassembled WGS sequence"/>
</dbReference>
<sequence>MTGRTRFSDKALTKVVNAAASSVPGVVTVTSSWADIGTRSYPRCEVRSDQLAGVVQVSSFIAVAWPSPATDVAARVQRSISSWVTALTGLRCTQVNVTVEQAVDAGRRVHATEVARAPDSPALRPVQVRRAGPVVSPVTARPLRVRVPETRPPRPLTPVPAPRPAPLREVARPPTPRLRPVRTPLAAPLRPVQLPPVAPLRPVTIPDVPAPPIVLRRPRPLTPVYVRGVRFTPTARQGGRRVR</sequence>
<name>A0ABU1ZU91_9CORY</name>
<dbReference type="InterPro" id="IPR005531">
    <property type="entry name" value="Asp23"/>
</dbReference>
<keyword evidence="4" id="KW-1185">Reference proteome</keyword>
<evidence type="ECO:0000313" key="3">
    <source>
        <dbReference type="EMBL" id="MDR7328499.1"/>
    </source>
</evidence>